<keyword evidence="5" id="KW-1185">Reference proteome</keyword>
<evidence type="ECO:0000259" key="3">
    <source>
        <dbReference type="Pfam" id="PF05175"/>
    </source>
</evidence>
<dbReference type="GO" id="GO:0008168">
    <property type="term" value="F:methyltransferase activity"/>
    <property type="evidence" value="ECO:0007669"/>
    <property type="project" value="UniProtKB-KW"/>
</dbReference>
<feature type="domain" description="Methyltransferase small" evidence="3">
    <location>
        <begin position="49"/>
        <end position="147"/>
    </location>
</feature>
<evidence type="ECO:0000256" key="1">
    <source>
        <dbReference type="ARBA" id="ARBA00022603"/>
    </source>
</evidence>
<comment type="caution">
    <text evidence="4">The sequence shown here is derived from an EMBL/GenBank/DDBJ whole genome shotgun (WGS) entry which is preliminary data.</text>
</comment>
<keyword evidence="1 4" id="KW-0489">Methyltransferase</keyword>
<protein>
    <submittedName>
        <fullName evidence="4">Methyltransferase</fullName>
    </submittedName>
</protein>
<dbReference type="PANTHER" id="PTHR47739">
    <property type="entry name" value="TRNA1(VAL) (ADENINE(37)-N6)-METHYLTRANSFERASE"/>
    <property type="match status" value="1"/>
</dbReference>
<keyword evidence="2" id="KW-0949">S-adenosyl-L-methionine</keyword>
<keyword evidence="4" id="KW-0808">Transferase</keyword>
<accession>A0A5C8PE29</accession>
<dbReference type="Pfam" id="PF05175">
    <property type="entry name" value="MTS"/>
    <property type="match status" value="1"/>
</dbReference>
<dbReference type="InterPro" id="IPR029063">
    <property type="entry name" value="SAM-dependent_MTases_sf"/>
</dbReference>
<dbReference type="OrthoDB" id="5489421at2"/>
<dbReference type="AlphaFoldDB" id="A0A5C8PE29"/>
<dbReference type="CDD" id="cd02440">
    <property type="entry name" value="AdoMet_MTases"/>
    <property type="match status" value="1"/>
</dbReference>
<reference evidence="4 5" key="1">
    <citation type="submission" date="2019-06" db="EMBL/GenBank/DDBJ databases">
        <title>New taxonomy in bacterial strain CC-CFT640, isolated from vineyard.</title>
        <authorList>
            <person name="Lin S.-Y."/>
            <person name="Tsai C.-F."/>
            <person name="Young C.-C."/>
        </authorList>
    </citation>
    <scope>NUCLEOTIDE SEQUENCE [LARGE SCALE GENOMIC DNA]</scope>
    <source>
        <strain evidence="4 5">CC-CFT640</strain>
    </source>
</reference>
<dbReference type="RefSeq" id="WP_147850240.1">
    <property type="nucleotide sequence ID" value="NZ_VDUZ01000037.1"/>
</dbReference>
<dbReference type="InterPro" id="IPR050210">
    <property type="entry name" value="tRNA_Adenine-N(6)_MTase"/>
</dbReference>
<dbReference type="GO" id="GO:0032259">
    <property type="term" value="P:methylation"/>
    <property type="evidence" value="ECO:0007669"/>
    <property type="project" value="UniProtKB-KW"/>
</dbReference>
<evidence type="ECO:0000256" key="2">
    <source>
        <dbReference type="ARBA" id="ARBA00022691"/>
    </source>
</evidence>
<evidence type="ECO:0000313" key="5">
    <source>
        <dbReference type="Proteomes" id="UP000321638"/>
    </source>
</evidence>
<dbReference type="EMBL" id="VDUZ01000037">
    <property type="protein sequence ID" value="TXL72021.1"/>
    <property type="molecule type" value="Genomic_DNA"/>
</dbReference>
<dbReference type="PANTHER" id="PTHR47739:SF1">
    <property type="entry name" value="TRNA1(VAL) (ADENINE(37)-N6)-METHYLTRANSFERASE"/>
    <property type="match status" value="1"/>
</dbReference>
<proteinExistence type="predicted"/>
<dbReference type="Gene3D" id="3.40.50.150">
    <property type="entry name" value="Vaccinia Virus protein VP39"/>
    <property type="match status" value="1"/>
</dbReference>
<dbReference type="Proteomes" id="UP000321638">
    <property type="component" value="Unassembled WGS sequence"/>
</dbReference>
<sequence>MSPELDTCGAGRAGLDAEPFADCTDDRLLGGRVRLLQPARGYRVAIDAVLLAASVPVASGQRIIDVGCGVGAAALCLLARAAASGLSGVDAVGLDVQPRFVALARCNAERNGVAGAMTVVEGDVASAPDLGLFDRVMTNPPYLSAAHADPPPDRSKALATVESTANLAAWLGFCRRLLRPGGTLSLVHRADRRAELLRLLRPLAADIAVLPLLPQAGAAPRRLLIRARQGTGGQVRDLPGLVLHRKAGGYTPEAEAILRDLGSLDLG</sequence>
<name>A0A5C8PE29_9HYPH</name>
<gene>
    <name evidence="4" type="ORF">FHP25_27705</name>
</gene>
<dbReference type="SUPFAM" id="SSF53335">
    <property type="entry name" value="S-adenosyl-L-methionine-dependent methyltransferases"/>
    <property type="match status" value="1"/>
</dbReference>
<evidence type="ECO:0000313" key="4">
    <source>
        <dbReference type="EMBL" id="TXL72021.1"/>
    </source>
</evidence>
<organism evidence="4 5">
    <name type="scientific">Vineibacter terrae</name>
    <dbReference type="NCBI Taxonomy" id="2586908"/>
    <lineage>
        <taxon>Bacteria</taxon>
        <taxon>Pseudomonadati</taxon>
        <taxon>Pseudomonadota</taxon>
        <taxon>Alphaproteobacteria</taxon>
        <taxon>Hyphomicrobiales</taxon>
        <taxon>Vineibacter</taxon>
    </lineage>
</organism>
<dbReference type="InterPro" id="IPR007848">
    <property type="entry name" value="Small_mtfrase_dom"/>
</dbReference>